<gene>
    <name evidence="13" type="primary">SDH4_3</name>
    <name evidence="13" type="ORF">HK100_008077</name>
</gene>
<reference evidence="13" key="1">
    <citation type="submission" date="2020-05" db="EMBL/GenBank/DDBJ databases">
        <title>Phylogenomic resolution of chytrid fungi.</title>
        <authorList>
            <person name="Stajich J.E."/>
            <person name="Amses K."/>
            <person name="Simmons R."/>
            <person name="Seto K."/>
            <person name="Myers J."/>
            <person name="Bonds A."/>
            <person name="Quandt C.A."/>
            <person name="Barry K."/>
            <person name="Liu P."/>
            <person name="Grigoriev I."/>
            <person name="Longcore J.E."/>
            <person name="James T.Y."/>
        </authorList>
    </citation>
    <scope>NUCLEOTIDE SEQUENCE</scope>
    <source>
        <strain evidence="13">JEL0513</strain>
    </source>
</reference>
<evidence type="ECO:0000256" key="1">
    <source>
        <dbReference type="ARBA" id="ARBA00004448"/>
    </source>
</evidence>
<evidence type="ECO:0000256" key="4">
    <source>
        <dbReference type="ARBA" id="ARBA00022692"/>
    </source>
</evidence>
<dbReference type="GO" id="GO:0046872">
    <property type="term" value="F:metal ion binding"/>
    <property type="evidence" value="ECO:0007669"/>
    <property type="project" value="UniProtKB-KW"/>
</dbReference>
<comment type="caution">
    <text evidence="13">The sequence shown here is derived from an EMBL/GenBank/DDBJ whole genome shotgun (WGS) entry which is preliminary data.</text>
</comment>
<sequence length="171" mass="18573">MIGLQFVEPRIASFRVTSCFSFGGVARFHTAPLALFSKTQRAHTIVNGVETAVASNAANLADKSKSHGSYHWNAERALSIATVPLVTTALFAGSIPLVDLGLGVVIPLHTHVGFDVMIQDYVPKREFGFFNTILTWTLRATTAVVLYGCFVFNTADVGITAFIKKLWIGKL</sequence>
<dbReference type="Pfam" id="PF05328">
    <property type="entry name" value="CybS"/>
    <property type="match status" value="1"/>
</dbReference>
<keyword evidence="7" id="KW-1133">Transmembrane helix</keyword>
<dbReference type="EMBL" id="JADGJH010003878">
    <property type="protein sequence ID" value="KAJ3088316.1"/>
    <property type="molecule type" value="Genomic_DNA"/>
</dbReference>
<keyword evidence="3" id="KW-0813">Transport</keyword>
<dbReference type="Gene3D" id="1.20.1300.10">
    <property type="entry name" value="Fumarate reductase/succinate dehydrogenase, transmembrane subunit"/>
    <property type="match status" value="1"/>
</dbReference>
<evidence type="ECO:0000256" key="6">
    <source>
        <dbReference type="ARBA" id="ARBA00022946"/>
    </source>
</evidence>
<dbReference type="SUPFAM" id="SSF81343">
    <property type="entry name" value="Fumarate reductase respiratory complex transmembrane subunits"/>
    <property type="match status" value="1"/>
</dbReference>
<dbReference type="GO" id="GO:0006099">
    <property type="term" value="P:tricarboxylic acid cycle"/>
    <property type="evidence" value="ECO:0007669"/>
    <property type="project" value="TreeGrafter"/>
</dbReference>
<evidence type="ECO:0000256" key="11">
    <source>
        <dbReference type="PIRSR" id="PIRSR607992-2"/>
    </source>
</evidence>
<comment type="similarity">
    <text evidence="2 12">Belongs to the CybS family.</text>
</comment>
<evidence type="ECO:0000256" key="3">
    <source>
        <dbReference type="ARBA" id="ARBA00022448"/>
    </source>
</evidence>
<evidence type="ECO:0000313" key="13">
    <source>
        <dbReference type="EMBL" id="KAJ3088316.1"/>
    </source>
</evidence>
<feature type="non-terminal residue" evidence="13">
    <location>
        <position position="171"/>
    </location>
</feature>
<keyword evidence="11" id="KW-0408">Iron</keyword>
<dbReference type="GO" id="GO:0006121">
    <property type="term" value="P:mitochondrial electron transport, succinate to ubiquinone"/>
    <property type="evidence" value="ECO:0007669"/>
    <property type="project" value="TreeGrafter"/>
</dbReference>
<keyword evidence="14" id="KW-1185">Reference proteome</keyword>
<evidence type="ECO:0000256" key="10">
    <source>
        <dbReference type="PIRSR" id="PIRSR607992-1"/>
    </source>
</evidence>
<organism evidence="13 14">
    <name type="scientific">Physocladia obscura</name>
    <dbReference type="NCBI Taxonomy" id="109957"/>
    <lineage>
        <taxon>Eukaryota</taxon>
        <taxon>Fungi</taxon>
        <taxon>Fungi incertae sedis</taxon>
        <taxon>Chytridiomycota</taxon>
        <taxon>Chytridiomycota incertae sedis</taxon>
        <taxon>Chytridiomycetes</taxon>
        <taxon>Chytridiales</taxon>
        <taxon>Chytriomycetaceae</taxon>
        <taxon>Physocladia</taxon>
    </lineage>
</organism>
<keyword evidence="9 12" id="KW-0472">Membrane</keyword>
<accession>A0AAD5SNQ2</accession>
<dbReference type="AlphaFoldDB" id="A0AAD5SNQ2"/>
<keyword evidence="4" id="KW-0812">Transmembrane</keyword>
<dbReference type="PANTHER" id="PTHR13337">
    <property type="entry name" value="SUCCINATE DEHYDROGENASE"/>
    <property type="match status" value="1"/>
</dbReference>
<dbReference type="GO" id="GO:0005743">
    <property type="term" value="C:mitochondrial inner membrane"/>
    <property type="evidence" value="ECO:0007669"/>
    <property type="project" value="UniProtKB-SubCell"/>
</dbReference>
<keyword evidence="5 12" id="KW-0999">Mitochondrion inner membrane</keyword>
<feature type="binding site" description="axial binding residue" evidence="11">
    <location>
        <position position="109"/>
    </location>
    <ligand>
        <name>heme b</name>
        <dbReference type="ChEBI" id="CHEBI:60344"/>
        <note>ligand shared with SDHC</note>
    </ligand>
    <ligandPart>
        <name>Fe</name>
        <dbReference type="ChEBI" id="CHEBI:18248"/>
    </ligandPart>
</feature>
<evidence type="ECO:0000256" key="7">
    <source>
        <dbReference type="ARBA" id="ARBA00022989"/>
    </source>
</evidence>
<dbReference type="GO" id="GO:0020037">
    <property type="term" value="F:heme binding"/>
    <property type="evidence" value="ECO:0007669"/>
    <property type="project" value="TreeGrafter"/>
</dbReference>
<name>A0AAD5SNQ2_9FUNG</name>
<keyword evidence="11" id="KW-0479">Metal-binding</keyword>
<evidence type="ECO:0000256" key="9">
    <source>
        <dbReference type="ARBA" id="ARBA00023136"/>
    </source>
</evidence>
<dbReference type="GO" id="GO:0048039">
    <property type="term" value="F:ubiquinone binding"/>
    <property type="evidence" value="ECO:0007669"/>
    <property type="project" value="TreeGrafter"/>
</dbReference>
<dbReference type="InterPro" id="IPR034804">
    <property type="entry name" value="SQR/QFR_C/D"/>
</dbReference>
<evidence type="ECO:0000313" key="14">
    <source>
        <dbReference type="Proteomes" id="UP001211907"/>
    </source>
</evidence>
<comment type="subcellular location">
    <subcellularLocation>
        <location evidence="1 12">Mitochondrion inner membrane</location>
        <topology evidence="1 12">Multi-pass membrane protein</topology>
    </subcellularLocation>
</comment>
<evidence type="ECO:0000256" key="8">
    <source>
        <dbReference type="ARBA" id="ARBA00023128"/>
    </source>
</evidence>
<proteinExistence type="inferred from homology"/>
<evidence type="ECO:0000256" key="2">
    <source>
        <dbReference type="ARBA" id="ARBA00007294"/>
    </source>
</evidence>
<keyword evidence="6 12" id="KW-0809">Transit peptide</keyword>
<keyword evidence="8 12" id="KW-0496">Mitochondrion</keyword>
<dbReference type="Proteomes" id="UP001211907">
    <property type="component" value="Unassembled WGS sequence"/>
</dbReference>
<evidence type="ECO:0000256" key="5">
    <source>
        <dbReference type="ARBA" id="ARBA00022792"/>
    </source>
</evidence>
<feature type="binding site" evidence="10">
    <location>
        <position position="121"/>
    </location>
    <ligand>
        <name>a ubiquinone</name>
        <dbReference type="ChEBI" id="CHEBI:16389"/>
        <note>ligand shared with IP/SDHB</note>
    </ligand>
</feature>
<dbReference type="CDD" id="cd03496">
    <property type="entry name" value="SQR_TypeC_CybS"/>
    <property type="match status" value="1"/>
</dbReference>
<evidence type="ECO:0000256" key="12">
    <source>
        <dbReference type="RuleBase" id="RU364031"/>
    </source>
</evidence>
<dbReference type="PANTHER" id="PTHR13337:SF2">
    <property type="entry name" value="SUCCINATE DEHYDROGENASE [UBIQUINONE] CYTOCHROME B SMALL SUBUNIT, MITOCHONDRIAL"/>
    <property type="match status" value="1"/>
</dbReference>
<dbReference type="InterPro" id="IPR007992">
    <property type="entry name" value="CybS"/>
</dbReference>
<protein>
    <recommendedName>
        <fullName evidence="12">Succinate dehydrogenase [ubiquinone] cytochrome b small subunit</fullName>
    </recommendedName>
</protein>